<reference evidence="10" key="1">
    <citation type="journal article" date="2020" name="Fungal Divers.">
        <title>Resolving the Mortierellaceae phylogeny through synthesis of multi-gene phylogenetics and phylogenomics.</title>
        <authorList>
            <person name="Vandepol N."/>
            <person name="Liber J."/>
            <person name="Desiro A."/>
            <person name="Na H."/>
            <person name="Kennedy M."/>
            <person name="Barry K."/>
            <person name="Grigoriev I.V."/>
            <person name="Miller A.N."/>
            <person name="O'Donnell K."/>
            <person name="Stajich J.E."/>
            <person name="Bonito G."/>
        </authorList>
    </citation>
    <scope>NUCLEOTIDE SEQUENCE</scope>
    <source>
        <strain evidence="10">BC1065</strain>
    </source>
</reference>
<keyword evidence="6 7" id="KW-0067">ATP-binding</keyword>
<feature type="region of interest" description="Disordered" evidence="8">
    <location>
        <begin position="1126"/>
        <end position="1185"/>
    </location>
</feature>
<feature type="compositionally biased region" description="Low complexity" evidence="8">
    <location>
        <begin position="124"/>
        <end position="137"/>
    </location>
</feature>
<dbReference type="Gene3D" id="3.30.200.20">
    <property type="entry name" value="Phosphorylase Kinase, domain 1"/>
    <property type="match status" value="1"/>
</dbReference>
<evidence type="ECO:0000256" key="8">
    <source>
        <dbReference type="SAM" id="MobiDB-lite"/>
    </source>
</evidence>
<dbReference type="FunFam" id="3.30.200.20:FF:000087">
    <property type="entry name" value="Dual specificity tyrosine-phosphorylation-regulated kinase 1A"/>
    <property type="match status" value="1"/>
</dbReference>
<feature type="compositionally biased region" description="Low complexity" evidence="8">
    <location>
        <begin position="1"/>
        <end position="27"/>
    </location>
</feature>
<evidence type="ECO:0000259" key="9">
    <source>
        <dbReference type="PROSITE" id="PS50011"/>
    </source>
</evidence>
<feature type="compositionally biased region" description="Polar residues" evidence="8">
    <location>
        <begin position="1155"/>
        <end position="1169"/>
    </location>
</feature>
<name>A0A9P6QJ81_9FUNG</name>
<dbReference type="GO" id="GO:0005634">
    <property type="term" value="C:nucleus"/>
    <property type="evidence" value="ECO:0007669"/>
    <property type="project" value="TreeGrafter"/>
</dbReference>
<dbReference type="InterPro" id="IPR000719">
    <property type="entry name" value="Prot_kinase_dom"/>
</dbReference>
<feature type="compositionally biased region" description="Low complexity" evidence="8">
    <location>
        <begin position="824"/>
        <end position="840"/>
    </location>
</feature>
<feature type="compositionally biased region" description="Low complexity" evidence="8">
    <location>
        <begin position="148"/>
        <end position="162"/>
    </location>
</feature>
<feature type="compositionally biased region" description="Low complexity" evidence="8">
    <location>
        <begin position="787"/>
        <end position="803"/>
    </location>
</feature>
<dbReference type="CDD" id="cd14212">
    <property type="entry name" value="PKc_YAK1"/>
    <property type="match status" value="1"/>
</dbReference>
<feature type="compositionally biased region" description="Low complexity" evidence="8">
    <location>
        <begin position="1134"/>
        <end position="1148"/>
    </location>
</feature>
<dbReference type="InterPro" id="IPR017441">
    <property type="entry name" value="Protein_kinase_ATP_BS"/>
</dbReference>
<feature type="compositionally biased region" description="Low complexity" evidence="8">
    <location>
        <begin position="1253"/>
        <end position="1268"/>
    </location>
</feature>
<feature type="region of interest" description="Disordered" evidence="8">
    <location>
        <begin position="124"/>
        <end position="169"/>
    </location>
</feature>
<keyword evidence="11" id="KW-1185">Reference proteome</keyword>
<keyword evidence="5 10" id="KW-0418">Kinase</keyword>
<dbReference type="GO" id="GO:0004674">
    <property type="term" value="F:protein serine/threonine kinase activity"/>
    <property type="evidence" value="ECO:0007669"/>
    <property type="project" value="UniProtKB-KW"/>
</dbReference>
<feature type="compositionally biased region" description="Low complexity" evidence="8">
    <location>
        <begin position="1311"/>
        <end position="1336"/>
    </location>
</feature>
<dbReference type="GO" id="GO:0005737">
    <property type="term" value="C:cytoplasm"/>
    <property type="evidence" value="ECO:0007669"/>
    <property type="project" value="TreeGrafter"/>
</dbReference>
<comment type="caution">
    <text evidence="10">The sequence shown here is derived from an EMBL/GenBank/DDBJ whole genome shotgun (WGS) entry which is preliminary data.</text>
</comment>
<feature type="compositionally biased region" description="Basic and acidic residues" evidence="8">
    <location>
        <begin position="1414"/>
        <end position="1440"/>
    </location>
</feature>
<evidence type="ECO:0000256" key="7">
    <source>
        <dbReference type="PROSITE-ProRule" id="PRU10141"/>
    </source>
</evidence>
<evidence type="ECO:0000256" key="2">
    <source>
        <dbReference type="ARBA" id="ARBA00022527"/>
    </source>
</evidence>
<feature type="compositionally biased region" description="Polar residues" evidence="8">
    <location>
        <begin position="138"/>
        <end position="147"/>
    </location>
</feature>
<dbReference type="GO" id="GO:0005524">
    <property type="term" value="F:ATP binding"/>
    <property type="evidence" value="ECO:0007669"/>
    <property type="project" value="UniProtKB-UniRule"/>
</dbReference>
<feature type="compositionally biased region" description="Acidic residues" evidence="8">
    <location>
        <begin position="907"/>
        <end position="919"/>
    </location>
</feature>
<keyword evidence="3" id="KW-0808">Transferase</keyword>
<dbReference type="PANTHER" id="PTHR24058:SF17">
    <property type="entry name" value="HOMEODOMAIN INTERACTING PROTEIN KINASE, ISOFORM D"/>
    <property type="match status" value="1"/>
</dbReference>
<dbReference type="PROSITE" id="PS00107">
    <property type="entry name" value="PROTEIN_KINASE_ATP"/>
    <property type="match status" value="1"/>
</dbReference>
<dbReference type="Gene3D" id="1.10.510.10">
    <property type="entry name" value="Transferase(Phosphotransferase) domain 1"/>
    <property type="match status" value="1"/>
</dbReference>
<evidence type="ECO:0000256" key="5">
    <source>
        <dbReference type="ARBA" id="ARBA00022777"/>
    </source>
</evidence>
<keyword evidence="4 7" id="KW-0547">Nucleotide-binding</keyword>
<dbReference type="EMBL" id="JAAAJB010000050">
    <property type="protein sequence ID" value="KAG0268465.1"/>
    <property type="molecule type" value="Genomic_DNA"/>
</dbReference>
<keyword evidence="2" id="KW-0723">Serine/threonine-protein kinase</keyword>
<evidence type="ECO:0000256" key="4">
    <source>
        <dbReference type="ARBA" id="ARBA00022741"/>
    </source>
</evidence>
<dbReference type="PROSITE" id="PS50011">
    <property type="entry name" value="PROTEIN_KINASE_DOM"/>
    <property type="match status" value="1"/>
</dbReference>
<feature type="region of interest" description="Disordered" evidence="8">
    <location>
        <begin position="1237"/>
        <end position="1440"/>
    </location>
</feature>
<feature type="region of interest" description="Disordered" evidence="8">
    <location>
        <begin position="747"/>
        <end position="974"/>
    </location>
</feature>
<feature type="compositionally biased region" description="Low complexity" evidence="8">
    <location>
        <begin position="1173"/>
        <end position="1185"/>
    </location>
</feature>
<comment type="similarity">
    <text evidence="1">Belongs to the protein kinase superfamily. CMGC Ser/Thr protein kinase family. MNB/DYRK subfamily.</text>
</comment>
<feature type="compositionally biased region" description="Acidic residues" evidence="8">
    <location>
        <begin position="1356"/>
        <end position="1402"/>
    </location>
</feature>
<protein>
    <submittedName>
        <fullName evidence="10">Dual specificity protein kinase yak1</fullName>
    </submittedName>
</protein>
<evidence type="ECO:0000256" key="1">
    <source>
        <dbReference type="ARBA" id="ARBA00008867"/>
    </source>
</evidence>
<dbReference type="InterPro" id="IPR050494">
    <property type="entry name" value="Ser_Thr_dual-spec_kinase"/>
</dbReference>
<dbReference type="OrthoDB" id="9332038at2759"/>
<dbReference type="GO" id="GO:0004713">
    <property type="term" value="F:protein tyrosine kinase activity"/>
    <property type="evidence" value="ECO:0007669"/>
    <property type="project" value="TreeGrafter"/>
</dbReference>
<feature type="compositionally biased region" description="Low complexity" evidence="8">
    <location>
        <begin position="747"/>
        <end position="756"/>
    </location>
</feature>
<feature type="compositionally biased region" description="Low complexity" evidence="8">
    <location>
        <begin position="1346"/>
        <end position="1355"/>
    </location>
</feature>
<dbReference type="InterPro" id="IPR011009">
    <property type="entry name" value="Kinase-like_dom_sf"/>
</dbReference>
<sequence length="1440" mass="152926">MRTGVQQQQQQQQQQQPQQQQKQPLQQGHHSAYTIDGPEAGLSGGQPRSFTPPGFSLASQGMKASQHVASDSKQGLSRNGSVGSGGHSAYSIPSSSEAGFGPTGAIGYSGASMAAHGGNAASSASQRFFQAAPSSAQRQLSTGQSKPQQQQQQQQHQQQQQQPYVPPPVSYQYLSAFGPSYKHTAATSGYQNLPRTHRRSIQPLTLEQQQPKGGAFRYVRTQADLWPQRGSQKYRSIDAHGHSISPLRALTTMLTRTYSHCSKDFCYEPSYNPRRVLTKPSKPMHNEGYDNEDYDYILYVGDILGSEERQRYQILDILGQGTFGQVVKCQNLKTNAIVAVKVVKNRPAYFNQSMMEVTVLELLNERYDREDRHHILRLMDTFIHRRHLCLVFELLSVNLYELIKQNQFRGLSMSLVRVFTAQLLDALCVLNEARIIHCDLKPENVLLKNLETPAIKVIDFGSACHEQQTVYTYIQSRFYRSPEVLIGLPYSSSIDIWSVGCIAAELFLGLPLFPGSSEYNQITRIVEMLGMPPTYMLEIGKTAREYFEVVRQGPVGSSGMRGSGSAGGPQRKYRLKSMEQYSREHRVVEQPSKRYFQTTALPDIIMSYPMMKKNMSQREIDKEMATRQSFINFLQGLLNLNPIERWSPHQAKMHPFITGEVFTGRFVPPSIPKKVITMENSARLEPTMPQNSHAARRASLSNSATAAATAFSSTASVRKAGASAVNQPPSGSSSASAAAGVTAAAAASSQQGASTSRFAGGTTAGQTDRVPRQTMGTFDSPGLGQAMSESSSESSLGSMLTSTPSSDTYGVGGGESTGGRGLHSALSSTTTATTQVAETAQPSNTGSAAPLSTCGTPATKSGARAPKSKLELEEDNEEGDGEEDEDEDDDDDDDDERMGESSSESADSLDDDDTQDSGESESGSSDDSVADEMEELSISNDVDAAEVPPTSALGGVRLPRHSGTERRGVKGEGEVVDYDEAEGDDALDRLAQNIGWDDIMPGSGAAYTTGGSSSSYSQHRPRATTMGTVEVPRTMAQLAAAMNPHVGSKGGVGPTGAAGVSGEARAGVLPSASRAVHGPIHTGGGGVGVGGGYRGGGGGNGGLGRNGGSSAQHADAPSEIIVESTSLSGARNASMPSPMSSGSTTSVGLDRIPEQSENPSPVQDQSPSRMQKAAAITSTSSSSATAGAAPAAVAGVAGAGVGARGLGSHNNGPPVNRRGFLVRSGSDITGILSLINSPGGLSGASLRNRAEGSAAASASASSASVAAADGPQASPSSTARSKAADVMVGKPGSPPGAQHQPLLPPPPPPQDNLTPLQRMQQQLRQSQSASAQYQQQKRYHFGYPQSGSSHSGLSSSDDEDEDKEDEDGDDDDDDDDDDGDDDDDNEEKEQEEEEEGVVEQEDDGRSSSGEQEDREVVVAVHEDEQPKDPQSKSGDLSHHA</sequence>
<dbReference type="SUPFAM" id="SSF56112">
    <property type="entry name" value="Protein kinase-like (PK-like)"/>
    <property type="match status" value="1"/>
</dbReference>
<feature type="region of interest" description="Disordered" evidence="8">
    <location>
        <begin position="1"/>
        <end position="99"/>
    </location>
</feature>
<gene>
    <name evidence="10" type="primary">YAK1</name>
    <name evidence="10" type="ORF">DFQ27_006695</name>
</gene>
<dbReference type="Proteomes" id="UP000807716">
    <property type="component" value="Unassembled WGS sequence"/>
</dbReference>
<dbReference type="SMART" id="SM00220">
    <property type="entry name" value="S_TKc"/>
    <property type="match status" value="1"/>
</dbReference>
<feature type="binding site" evidence="7">
    <location>
        <position position="341"/>
    </location>
    <ligand>
        <name>ATP</name>
        <dbReference type="ChEBI" id="CHEBI:30616"/>
    </ligand>
</feature>
<proteinExistence type="inferred from homology"/>
<accession>A0A9P6QJ81</accession>
<evidence type="ECO:0000256" key="6">
    <source>
        <dbReference type="ARBA" id="ARBA00022840"/>
    </source>
</evidence>
<evidence type="ECO:0000313" key="10">
    <source>
        <dbReference type="EMBL" id="KAG0268465.1"/>
    </source>
</evidence>
<evidence type="ECO:0000313" key="11">
    <source>
        <dbReference type="Proteomes" id="UP000807716"/>
    </source>
</evidence>
<organism evidence="10 11">
    <name type="scientific">Actinomortierella ambigua</name>
    <dbReference type="NCBI Taxonomy" id="1343610"/>
    <lineage>
        <taxon>Eukaryota</taxon>
        <taxon>Fungi</taxon>
        <taxon>Fungi incertae sedis</taxon>
        <taxon>Mucoromycota</taxon>
        <taxon>Mortierellomycotina</taxon>
        <taxon>Mortierellomycetes</taxon>
        <taxon>Mortierellales</taxon>
        <taxon>Mortierellaceae</taxon>
        <taxon>Actinomortierella</taxon>
    </lineage>
</organism>
<feature type="compositionally biased region" description="Acidic residues" evidence="8">
    <location>
        <begin position="872"/>
        <end position="897"/>
    </location>
</feature>
<dbReference type="Pfam" id="PF00069">
    <property type="entry name" value="Pkinase"/>
    <property type="match status" value="1"/>
</dbReference>
<feature type="compositionally biased region" description="Polar residues" evidence="8">
    <location>
        <begin position="57"/>
        <end position="81"/>
    </location>
</feature>
<dbReference type="PANTHER" id="PTHR24058">
    <property type="entry name" value="DUAL SPECIFICITY PROTEIN KINASE"/>
    <property type="match status" value="1"/>
</dbReference>
<evidence type="ECO:0000256" key="3">
    <source>
        <dbReference type="ARBA" id="ARBA00022679"/>
    </source>
</evidence>
<dbReference type="InterPro" id="IPR008271">
    <property type="entry name" value="Ser/Thr_kinase_AS"/>
</dbReference>
<feature type="compositionally biased region" description="Basic and acidic residues" evidence="8">
    <location>
        <begin position="962"/>
        <end position="973"/>
    </location>
</feature>
<dbReference type="PROSITE" id="PS00108">
    <property type="entry name" value="PROTEIN_KINASE_ST"/>
    <property type="match status" value="1"/>
</dbReference>
<feature type="compositionally biased region" description="Gly residues" evidence="8">
    <location>
        <begin position="810"/>
        <end position="821"/>
    </location>
</feature>
<feature type="domain" description="Protein kinase" evidence="9">
    <location>
        <begin position="312"/>
        <end position="657"/>
    </location>
</feature>